<dbReference type="PANTHER" id="PTHR43334">
    <property type="entry name" value="ACETATE--COA LIGASE [ADP-FORMING]"/>
    <property type="match status" value="1"/>
</dbReference>
<dbReference type="InterPro" id="IPR013815">
    <property type="entry name" value="ATP_grasp_subdomain_1"/>
</dbReference>
<accession>A0A6J5H1U2</accession>
<dbReference type="Pfam" id="PF13607">
    <property type="entry name" value="Succ_CoA_lig"/>
    <property type="match status" value="1"/>
</dbReference>
<feature type="domain" description="ATP-grasp" evidence="5">
    <location>
        <begin position="515"/>
        <end position="732"/>
    </location>
</feature>
<dbReference type="GO" id="GO:0050563">
    <property type="term" value="F:trans-feruloyl-CoA synthase activity"/>
    <property type="evidence" value="ECO:0007669"/>
    <property type="project" value="UniProtKB-EC"/>
</dbReference>
<dbReference type="InterPro" id="IPR036291">
    <property type="entry name" value="NAD(P)-bd_dom_sf"/>
</dbReference>
<dbReference type="InterPro" id="IPR016102">
    <property type="entry name" value="Succinyl-CoA_synth-like"/>
</dbReference>
<dbReference type="SUPFAM" id="SSF56059">
    <property type="entry name" value="Glutathione synthetase ATP-binding domain-like"/>
    <property type="match status" value="1"/>
</dbReference>
<evidence type="ECO:0000256" key="4">
    <source>
        <dbReference type="PROSITE-ProRule" id="PRU00409"/>
    </source>
</evidence>
<dbReference type="Pfam" id="PF13549">
    <property type="entry name" value="ATP-grasp_5"/>
    <property type="match status" value="1"/>
</dbReference>
<dbReference type="InterPro" id="IPR051538">
    <property type="entry name" value="Acyl-CoA_Synth/Transferase"/>
</dbReference>
<dbReference type="PROSITE" id="PS50975">
    <property type="entry name" value="ATP_GRASP"/>
    <property type="match status" value="1"/>
</dbReference>
<evidence type="ECO:0000259" key="5">
    <source>
        <dbReference type="PROSITE" id="PS50975"/>
    </source>
</evidence>
<dbReference type="InterPro" id="IPR003781">
    <property type="entry name" value="CoA-bd"/>
</dbReference>
<dbReference type="SUPFAM" id="SSF51735">
    <property type="entry name" value="NAD(P)-binding Rossmann-fold domains"/>
    <property type="match status" value="1"/>
</dbReference>
<evidence type="ECO:0000256" key="2">
    <source>
        <dbReference type="ARBA" id="ARBA00022741"/>
    </source>
</evidence>
<dbReference type="GO" id="GO:0005524">
    <property type="term" value="F:ATP binding"/>
    <property type="evidence" value="ECO:0007669"/>
    <property type="project" value="UniProtKB-UniRule"/>
</dbReference>
<keyword evidence="7" id="KW-1185">Reference proteome</keyword>
<dbReference type="AlphaFoldDB" id="A0A6J5H1U2"/>
<protein>
    <submittedName>
        <fullName evidence="6">Trans-feruloyl-CoA synthase FCS1</fullName>
        <ecNumber evidence="6">6.2.1.34</ecNumber>
    </submittedName>
</protein>
<evidence type="ECO:0000313" key="6">
    <source>
        <dbReference type="EMBL" id="CAB3809713.1"/>
    </source>
</evidence>
<keyword evidence="3 4" id="KW-0067">ATP-binding</keyword>
<evidence type="ECO:0000256" key="3">
    <source>
        <dbReference type="ARBA" id="ARBA00022840"/>
    </source>
</evidence>
<evidence type="ECO:0000256" key="1">
    <source>
        <dbReference type="ARBA" id="ARBA00022598"/>
    </source>
</evidence>
<keyword evidence="1 6" id="KW-0436">Ligase</keyword>
<dbReference type="Gene3D" id="3.30.470.20">
    <property type="entry name" value="ATP-grasp fold, B domain"/>
    <property type="match status" value="1"/>
</dbReference>
<dbReference type="Gene3D" id="3.40.50.261">
    <property type="entry name" value="Succinyl-CoA synthetase domains"/>
    <property type="match status" value="2"/>
</dbReference>
<evidence type="ECO:0000313" key="7">
    <source>
        <dbReference type="Proteomes" id="UP000494252"/>
    </source>
</evidence>
<sequence length="737" mass="77507">MENLENRVNAVEKLLNARSIAVIGASDRLDYGGRLLQNLRNEGYEGKIFPVNHRRNVVQGLKAYADVRDIPEVPDMAIIAIPADAVCAAVEACGIKGIKAAAIISAGFAEKGDDGVARQRQLDEVAKRYGIYYTGPNSLGVTNVHTKMIAHASRQWNCGGLVAGGLSIISQSGALGMGTIFDRAAGAGIGLSKLVTIGNQASLSMLDVLEYFIEHDDETRAVGIYLEGLPAGSGQRLIELGKRAAAVEKGIAILKVGRSPEGRAATAAHTAALGGDDRSYDAAFRQAAIIRANEIDDIWLIGDTLAAFPVVELREGVAVMTNSGGLNSHAVDLCALEGVPVAPLRSETIDAISQRLAGRGAAGNPSDLSGQLTRSNDEGVACGNPAIGDYVTYMANDTGVDFTILGITAPSTGRASVEAAEFIIKAWEVKKQPLAVVWAGGNLVDQFPSVTNAGYRRLRAAGIPVFEDASTCVRTVAALRRKSALSRGKGASTDTRLAGQNALAWRMEMRPAEELELVAQLGIPIVSTQVVPDAVSATTAADAFGLPVMMKLYSPDLIHKSDVGAVRGPLRSAEEVKAAFDALTEVGKAIGARDPLVGVQEFASGKPVEMLLSVFRDEVFNSVVMVGLGGIWVETLKDVSCGVGPLSTEDAQAMVEELKAASMLKGARGSVPRDLEALYQAIVNLSHAFDRDELSDIQTLEINPAMLMGKSEGIVAVDARLSLKGSASNSLLEEEVA</sequence>
<name>A0A6J5H1U2_9BURK</name>
<dbReference type="GO" id="GO:0046872">
    <property type="term" value="F:metal ion binding"/>
    <property type="evidence" value="ECO:0007669"/>
    <property type="project" value="InterPro"/>
</dbReference>
<dbReference type="Gene3D" id="3.30.1490.20">
    <property type="entry name" value="ATP-grasp fold, A domain"/>
    <property type="match status" value="1"/>
</dbReference>
<dbReference type="PANTHER" id="PTHR43334:SF1">
    <property type="entry name" value="3-HYDROXYPROPIONATE--COA LIGASE [ADP-FORMING]"/>
    <property type="match status" value="1"/>
</dbReference>
<organism evidence="6 7">
    <name type="scientific">Paraburkholderia fynbosensis</name>
    <dbReference type="NCBI Taxonomy" id="1200993"/>
    <lineage>
        <taxon>Bacteria</taxon>
        <taxon>Pseudomonadati</taxon>
        <taxon>Pseudomonadota</taxon>
        <taxon>Betaproteobacteria</taxon>
        <taxon>Burkholderiales</taxon>
        <taxon>Burkholderiaceae</taxon>
        <taxon>Paraburkholderia</taxon>
    </lineage>
</organism>
<dbReference type="InterPro" id="IPR011761">
    <property type="entry name" value="ATP-grasp"/>
</dbReference>
<dbReference type="Pfam" id="PF13380">
    <property type="entry name" value="CoA_binding_2"/>
    <property type="match status" value="1"/>
</dbReference>
<dbReference type="InterPro" id="IPR032875">
    <property type="entry name" value="Succ_CoA_lig_flav_dom"/>
</dbReference>
<keyword evidence="2 4" id="KW-0547">Nucleotide-binding</keyword>
<reference evidence="6 7" key="1">
    <citation type="submission" date="2020-04" db="EMBL/GenBank/DDBJ databases">
        <authorList>
            <person name="De Canck E."/>
        </authorList>
    </citation>
    <scope>NUCLEOTIDE SEQUENCE [LARGE SCALE GENOMIC DNA]</scope>
    <source>
        <strain evidence="6 7">LMG 27177</strain>
    </source>
</reference>
<dbReference type="EC" id="6.2.1.34" evidence="6"/>
<dbReference type="Gene3D" id="3.40.50.720">
    <property type="entry name" value="NAD(P)-binding Rossmann-like Domain"/>
    <property type="match status" value="1"/>
</dbReference>
<proteinExistence type="predicted"/>
<dbReference type="Proteomes" id="UP000494252">
    <property type="component" value="Unassembled WGS sequence"/>
</dbReference>
<gene>
    <name evidence="6" type="primary">FCS1_2</name>
    <name evidence="6" type="ORF">LMG27177_06885</name>
</gene>
<dbReference type="SUPFAM" id="SSF52210">
    <property type="entry name" value="Succinyl-CoA synthetase domains"/>
    <property type="match status" value="2"/>
</dbReference>
<dbReference type="EMBL" id="CADIKI010000030">
    <property type="protein sequence ID" value="CAB3809713.1"/>
    <property type="molecule type" value="Genomic_DNA"/>
</dbReference>
<dbReference type="SMART" id="SM00881">
    <property type="entry name" value="CoA_binding"/>
    <property type="match status" value="1"/>
</dbReference>